<dbReference type="InterPro" id="IPR011333">
    <property type="entry name" value="SKP1/BTB/POZ_sf"/>
</dbReference>
<proteinExistence type="predicted"/>
<feature type="domain" description="BTB" evidence="2">
    <location>
        <begin position="115"/>
        <end position="148"/>
    </location>
</feature>
<name>A0ABD2QIR8_9PLAT</name>
<feature type="compositionally biased region" description="Polar residues" evidence="1">
    <location>
        <begin position="29"/>
        <end position="38"/>
    </location>
</feature>
<dbReference type="Pfam" id="PF00651">
    <property type="entry name" value="BTB"/>
    <property type="match status" value="1"/>
</dbReference>
<gene>
    <name evidence="3" type="ORF">Ciccas_002716</name>
</gene>
<protein>
    <recommendedName>
        <fullName evidence="2">BTB domain-containing protein</fullName>
    </recommendedName>
</protein>
<keyword evidence="4" id="KW-1185">Reference proteome</keyword>
<evidence type="ECO:0000313" key="4">
    <source>
        <dbReference type="Proteomes" id="UP001626550"/>
    </source>
</evidence>
<reference evidence="3 4" key="1">
    <citation type="submission" date="2024-11" db="EMBL/GenBank/DDBJ databases">
        <title>Adaptive evolution of stress response genes in parasites aligns with host niche diversity.</title>
        <authorList>
            <person name="Hahn C."/>
            <person name="Resl P."/>
        </authorList>
    </citation>
    <scope>NUCLEOTIDE SEQUENCE [LARGE SCALE GENOMIC DNA]</scope>
    <source>
        <strain evidence="3">EGGRZ-B1_66</strain>
        <tissue evidence="3">Body</tissue>
    </source>
</reference>
<dbReference type="PROSITE" id="PS50097">
    <property type="entry name" value="BTB"/>
    <property type="match status" value="1"/>
</dbReference>
<dbReference type="Gene3D" id="3.30.710.10">
    <property type="entry name" value="Potassium Channel Kv1.1, Chain A"/>
    <property type="match status" value="1"/>
</dbReference>
<dbReference type="AlphaFoldDB" id="A0ABD2QIR8"/>
<comment type="caution">
    <text evidence="3">The sequence shown here is derived from an EMBL/GenBank/DDBJ whole genome shotgun (WGS) entry which is preliminary data.</text>
</comment>
<accession>A0ABD2QIR8</accession>
<dbReference type="EMBL" id="JBJKFK010000222">
    <property type="protein sequence ID" value="KAL3318626.1"/>
    <property type="molecule type" value="Genomic_DNA"/>
</dbReference>
<sequence length="468" mass="54122">MDRANHSYDELTFAGEDGRAPPAKKTKQDVSASQQQGPVQHWKKEIIREQQEMSTRFTDSLIDSVQADTIAKMLDKIQVLTNQLENNLDPNEIMNRRIELQKRRLQYLLLSGYLSDVRFVFSNEGGQIFAHRAILSQKSSVFKLMFKQLQQEQMTNASNSFKASACEFHQEEPTLMRKTTLSFMAEESRKSIDCDGDFDYIPNEPQPDNQTAKLGKIKDDKKRGNSLPRPIIVFARAEKIPRIPEIEMRVWEWYHEKKQDFKKICKSRKTKFSLKWSNNNALTEENSSTEFTPEFLDLFSDSSGEIQLAISQEQEELSLYSLPTQTGSSFSSDHSRCRVIKHGDWTSRTESNIYSKTSLSMYSSECQHRCHEKRSSAPDLTRYESDSDTATPVVAHQLLFQNEQLKNQMRGIEHEMLNSCTREVLEKVVYFLKSGHNKKQAVLHYVNQLESKIRKVNSNLKVEKTAFS</sequence>
<feature type="region of interest" description="Disordered" evidence="1">
    <location>
        <begin position="1"/>
        <end position="42"/>
    </location>
</feature>
<dbReference type="SUPFAM" id="SSF54695">
    <property type="entry name" value="POZ domain"/>
    <property type="match status" value="1"/>
</dbReference>
<evidence type="ECO:0000259" key="2">
    <source>
        <dbReference type="PROSITE" id="PS50097"/>
    </source>
</evidence>
<organism evidence="3 4">
    <name type="scientific">Cichlidogyrus casuarinus</name>
    <dbReference type="NCBI Taxonomy" id="1844966"/>
    <lineage>
        <taxon>Eukaryota</taxon>
        <taxon>Metazoa</taxon>
        <taxon>Spiralia</taxon>
        <taxon>Lophotrochozoa</taxon>
        <taxon>Platyhelminthes</taxon>
        <taxon>Monogenea</taxon>
        <taxon>Monopisthocotylea</taxon>
        <taxon>Dactylogyridea</taxon>
        <taxon>Ancyrocephalidae</taxon>
        <taxon>Cichlidogyrus</taxon>
    </lineage>
</organism>
<evidence type="ECO:0000256" key="1">
    <source>
        <dbReference type="SAM" id="MobiDB-lite"/>
    </source>
</evidence>
<evidence type="ECO:0000313" key="3">
    <source>
        <dbReference type="EMBL" id="KAL3318626.1"/>
    </source>
</evidence>
<dbReference type="Proteomes" id="UP001626550">
    <property type="component" value="Unassembled WGS sequence"/>
</dbReference>
<dbReference type="InterPro" id="IPR000210">
    <property type="entry name" value="BTB/POZ_dom"/>
</dbReference>